<keyword evidence="2" id="KW-1185">Reference proteome</keyword>
<evidence type="ECO:0000313" key="1">
    <source>
        <dbReference type="EMBL" id="TLP98638.1"/>
    </source>
</evidence>
<gene>
    <name evidence="1" type="ORF">FEF26_04385</name>
</gene>
<dbReference type="SUPFAM" id="SSF51735">
    <property type="entry name" value="NAD(P)-binding Rossmann-fold domains"/>
    <property type="match status" value="1"/>
</dbReference>
<organism evidence="1 2">
    <name type="scientific">Nesterenkonia salmonea</name>
    <dbReference type="NCBI Taxonomy" id="1804987"/>
    <lineage>
        <taxon>Bacteria</taxon>
        <taxon>Bacillati</taxon>
        <taxon>Actinomycetota</taxon>
        <taxon>Actinomycetes</taxon>
        <taxon>Micrococcales</taxon>
        <taxon>Micrococcaceae</taxon>
        <taxon>Nesterenkonia</taxon>
    </lineage>
</organism>
<dbReference type="Gene3D" id="3.40.50.720">
    <property type="entry name" value="NAD(P)-binding Rossmann-like Domain"/>
    <property type="match status" value="1"/>
</dbReference>
<reference evidence="1 2" key="1">
    <citation type="submission" date="2019-05" db="EMBL/GenBank/DDBJ databases">
        <title>Nesterenkonia sp. GY074 isolated from the Southern Atlantic Ocean.</title>
        <authorList>
            <person name="Zhang G."/>
        </authorList>
    </citation>
    <scope>NUCLEOTIDE SEQUENCE [LARGE SCALE GENOMIC DNA]</scope>
    <source>
        <strain evidence="1 2">GY074</strain>
    </source>
</reference>
<proteinExistence type="predicted"/>
<protein>
    <submittedName>
        <fullName evidence="1">Saccharopine dehydrogenase</fullName>
    </submittedName>
</protein>
<dbReference type="OrthoDB" id="1910498at2"/>
<dbReference type="RefSeq" id="WP_138252326.1">
    <property type="nucleotide sequence ID" value="NZ_VAVZ01000008.1"/>
</dbReference>
<name>A0A5R9BDI0_9MICC</name>
<sequence>MKVLVIGAQGAVGATVVSTLRGWGHQVTPACRRQAHDGGVILDLTASDLRPLATAANRHDVIINASGVENQFLARAIGEAVLIDISASGAYLAGLVENAPNAAIVLGAGLAPGLSTVLASELRSSVGDAIDVAVMLGSGEKHGRAAIAWTAGLIGSEITDSVDEGVVYNFREHRWFTGTSGKRHLYLRAGFPDQTLIGQRRGLHIRSWLTLSDQTATRALSLISRLPQLRGLVSKVPAIGNQDWAVTVINRRTGETRQVTGTGQSEATGHITALAVVTAMNNPPRHPVTLDAILGSADLARLPGIAIPPL</sequence>
<evidence type="ECO:0000313" key="2">
    <source>
        <dbReference type="Proteomes" id="UP000310458"/>
    </source>
</evidence>
<comment type="caution">
    <text evidence="1">The sequence shown here is derived from an EMBL/GenBank/DDBJ whole genome shotgun (WGS) entry which is preliminary data.</text>
</comment>
<dbReference type="Proteomes" id="UP000310458">
    <property type="component" value="Unassembled WGS sequence"/>
</dbReference>
<accession>A0A5R9BDI0</accession>
<dbReference type="InterPro" id="IPR036291">
    <property type="entry name" value="NAD(P)-bd_dom_sf"/>
</dbReference>
<dbReference type="EMBL" id="VAVZ01000008">
    <property type="protein sequence ID" value="TLP98638.1"/>
    <property type="molecule type" value="Genomic_DNA"/>
</dbReference>
<dbReference type="AlphaFoldDB" id="A0A5R9BDI0"/>